<evidence type="ECO:0008006" key="4">
    <source>
        <dbReference type="Google" id="ProtNLM"/>
    </source>
</evidence>
<accession>A0AAT9F5J4</accession>
<keyword evidence="2" id="KW-1133">Transmembrane helix</keyword>
<reference evidence="3" key="1">
    <citation type="journal article" date="2014" name="Genome Biol. Evol.">
        <title>Genome evolution and plasticity of Serratia marcescens, an important multidrug-resistant nosocomial pathogen.</title>
        <authorList>
            <person name="Iguchi A."/>
            <person name="Nagaya Y."/>
            <person name="Pradel E."/>
            <person name="Ooka T."/>
            <person name="Ogura Y."/>
            <person name="Katsura K."/>
            <person name="Kurokawa K."/>
            <person name="Oshima K."/>
            <person name="Hattori M."/>
            <person name="Parkhill J."/>
            <person name="Sebaihia M."/>
            <person name="Coulthurst S.J."/>
            <person name="Gotoh N."/>
            <person name="Thomson N.R."/>
            <person name="Ewbank J.J."/>
            <person name="Hayashi T."/>
        </authorList>
    </citation>
    <scope>NUCLEOTIDE SEQUENCE</scope>
    <source>
        <strain evidence="3">SM39</strain>
    </source>
</reference>
<feature type="transmembrane region" description="Helical" evidence="2">
    <location>
        <begin position="61"/>
        <end position="81"/>
    </location>
</feature>
<dbReference type="EMBL" id="AP013063">
    <property type="protein sequence ID" value="BAO36724.1"/>
    <property type="molecule type" value="Genomic_DNA"/>
</dbReference>
<dbReference type="AlphaFoldDB" id="A0AAT9F5J4"/>
<evidence type="ECO:0000313" key="3">
    <source>
        <dbReference type="EMBL" id="BAO36724.1"/>
    </source>
</evidence>
<proteinExistence type="predicted"/>
<dbReference type="RefSeq" id="WP_223915576.1">
    <property type="nucleotide sequence ID" value="NZ_AP013063.1"/>
</dbReference>
<dbReference type="KEGG" id="smar:SM39_4810"/>
<evidence type="ECO:0000256" key="2">
    <source>
        <dbReference type="SAM" id="Phobius"/>
    </source>
</evidence>
<feature type="compositionally biased region" description="Basic and acidic residues" evidence="1">
    <location>
        <begin position="41"/>
        <end position="51"/>
    </location>
</feature>
<evidence type="ECO:0000256" key="1">
    <source>
        <dbReference type="SAM" id="MobiDB-lite"/>
    </source>
</evidence>
<name>A0AAT9F5J4_SERMA</name>
<keyword evidence="2" id="KW-0812">Transmembrane</keyword>
<gene>
    <name evidence="3" type="ORF">SM39_4810</name>
</gene>
<feature type="compositionally biased region" description="Polar residues" evidence="1">
    <location>
        <begin position="1"/>
        <end position="28"/>
    </location>
</feature>
<organism evidence="3">
    <name type="scientific">Serratia marcescens SM39</name>
    <dbReference type="NCBI Taxonomy" id="1334564"/>
    <lineage>
        <taxon>Bacteria</taxon>
        <taxon>Pseudomonadati</taxon>
        <taxon>Pseudomonadota</taxon>
        <taxon>Gammaproteobacteria</taxon>
        <taxon>Enterobacterales</taxon>
        <taxon>Yersiniaceae</taxon>
        <taxon>Serratia</taxon>
    </lineage>
</organism>
<protein>
    <recommendedName>
        <fullName evidence="4">Holin</fullName>
    </recommendedName>
</protein>
<feature type="transmembrane region" description="Helical" evidence="2">
    <location>
        <begin position="101"/>
        <end position="117"/>
    </location>
</feature>
<sequence>MSDGQYEQANYSLSTSSNSARNKNSIKGNYQGGDIPVRVRNKSEESIPDKIGKGDDAKNSVVWHVITYSLTIYSCIVAALLVIDVLNNGGQSALNIVKDSWAVFTPIITLSLGYMFGKKEDDSFKKDSSTDTRT</sequence>
<feature type="region of interest" description="Disordered" evidence="1">
    <location>
        <begin position="1"/>
        <end position="51"/>
    </location>
</feature>
<keyword evidence="2" id="KW-0472">Membrane</keyword>